<dbReference type="PANTHER" id="PTHR47962">
    <property type="entry name" value="ATP-DEPENDENT HELICASE LHR-RELATED-RELATED"/>
    <property type="match status" value="1"/>
</dbReference>
<feature type="domain" description="Helicase C-terminal" evidence="2">
    <location>
        <begin position="532"/>
        <end position="684"/>
    </location>
</feature>
<dbReference type="AlphaFoldDB" id="A0A7W3PAN4"/>
<keyword evidence="3" id="KW-0547">Nucleotide-binding</keyword>
<dbReference type="InterPro" id="IPR014001">
    <property type="entry name" value="Helicase_ATP-bd"/>
</dbReference>
<keyword evidence="3" id="KW-0067">ATP-binding</keyword>
<evidence type="ECO:0000313" key="3">
    <source>
        <dbReference type="EMBL" id="MBA8804778.1"/>
    </source>
</evidence>
<dbReference type="InterPro" id="IPR006935">
    <property type="entry name" value="Helicase/UvrB_N"/>
</dbReference>
<dbReference type="GO" id="GO:0003677">
    <property type="term" value="F:DNA binding"/>
    <property type="evidence" value="ECO:0007669"/>
    <property type="project" value="InterPro"/>
</dbReference>
<dbReference type="SUPFAM" id="SSF56024">
    <property type="entry name" value="Phospholipase D/nuclease"/>
    <property type="match status" value="1"/>
</dbReference>
<comment type="caution">
    <text evidence="3">The sequence shown here is derived from an EMBL/GenBank/DDBJ whole genome shotgun (WGS) entry which is preliminary data.</text>
</comment>
<dbReference type="RefSeq" id="WP_182540563.1">
    <property type="nucleotide sequence ID" value="NZ_JACGXA010000001.1"/>
</dbReference>
<dbReference type="SUPFAM" id="SSF52540">
    <property type="entry name" value="P-loop containing nucleoside triphosphate hydrolases"/>
    <property type="match status" value="1"/>
</dbReference>
<keyword evidence="4" id="KW-1185">Reference proteome</keyword>
<dbReference type="CDD" id="cd18032">
    <property type="entry name" value="DEXHc_RE_I_III_res"/>
    <property type="match status" value="1"/>
</dbReference>
<name>A0A7W3PAN4_9ACTN</name>
<dbReference type="EMBL" id="JACGXA010000001">
    <property type="protein sequence ID" value="MBA8804778.1"/>
    <property type="molecule type" value="Genomic_DNA"/>
</dbReference>
<dbReference type="SMART" id="SM00487">
    <property type="entry name" value="DEXDc"/>
    <property type="match status" value="1"/>
</dbReference>
<dbReference type="CDD" id="cd18799">
    <property type="entry name" value="SF2_C_EcoAI-like"/>
    <property type="match status" value="1"/>
</dbReference>
<dbReference type="Pfam" id="PF11907">
    <property type="entry name" value="DUF3427"/>
    <property type="match status" value="1"/>
</dbReference>
<dbReference type="Gene3D" id="3.40.50.300">
    <property type="entry name" value="P-loop containing nucleotide triphosphate hydrolases"/>
    <property type="match status" value="2"/>
</dbReference>
<dbReference type="PANTHER" id="PTHR47962:SF7">
    <property type="entry name" value="MITOCHONDRIAL ATP-DEPENDENT HELICASE IRC3-RELATED"/>
    <property type="match status" value="1"/>
</dbReference>
<keyword evidence="3" id="KW-0347">Helicase</keyword>
<gene>
    <name evidence="3" type="ORF">FB382_003069</name>
</gene>
<dbReference type="Pfam" id="PF04851">
    <property type="entry name" value="ResIII"/>
    <property type="match status" value="1"/>
</dbReference>
<reference evidence="3 4" key="1">
    <citation type="submission" date="2020-07" db="EMBL/GenBank/DDBJ databases">
        <title>Sequencing the genomes of 1000 actinobacteria strains.</title>
        <authorList>
            <person name="Klenk H.-P."/>
        </authorList>
    </citation>
    <scope>NUCLEOTIDE SEQUENCE [LARGE SCALE GENOMIC DNA]</scope>
    <source>
        <strain evidence="3 4">DSM 21349</strain>
    </source>
</reference>
<dbReference type="Pfam" id="PF13091">
    <property type="entry name" value="PLDc_2"/>
    <property type="match status" value="1"/>
</dbReference>
<dbReference type="SMART" id="SM00490">
    <property type="entry name" value="HELICc"/>
    <property type="match status" value="1"/>
</dbReference>
<dbReference type="InterPro" id="IPR027417">
    <property type="entry name" value="P-loop_NTPase"/>
</dbReference>
<evidence type="ECO:0000259" key="2">
    <source>
        <dbReference type="PROSITE" id="PS51194"/>
    </source>
</evidence>
<dbReference type="GO" id="GO:0004386">
    <property type="term" value="F:helicase activity"/>
    <property type="evidence" value="ECO:0007669"/>
    <property type="project" value="UniProtKB-KW"/>
</dbReference>
<dbReference type="Pfam" id="PF00271">
    <property type="entry name" value="Helicase_C"/>
    <property type="match status" value="1"/>
</dbReference>
<sequence length="1023" mass="114883">MDLGLYESLVTHGLAADLEQQPYATGSSAIDHADQPHVLSRHVQQLLEGVLRSTTDVDRRLQLVNSLVRQLVDEQQIVLAPPAHLLSVKALPGPGVHHYEDVRPSTPLSEAALLTNARDEPSLGAELRAELDTSDEVDLLCAFVKWYGLRVLEPQLRRLQERGAPLRVITTTYMGATDRHALDRLVREFGAEVKIQYDAARTRLHAKAWLFRRRTEFDTAYVGSSNLSSAALLEGVEWNVRLSRVGTPALLQKFRATFDTYWNDNSFERYDPDTDRDRLDDALAEASGRSTSSRVTISVSGLEVRPFPYQQEMLDALAAEREVHDRHRNLVVAATGTGKTVVAALDYRSMCGSTASERPRLLFVAHRKEILEQSLRTYREVLNDANFGELYVAGARPERWQHVFASVQSLSSYGLDSIPADSFDVVVIDEFHHAQAATYRRLINHLEPRELLGLTATPERSDGVDVRSFFDGRTAAELRLWDALGADLLCPFHYFVVADGTDLRRVAWSRGRYDETELSNVYTGNDSWAAIVLTQLRDKIPDTGSMRGLGFCVSVAHAEYMASVFRAAGVPSLAVSGQTPQADRERALTDLKDRRVNMLFAADLFNEGLDLPDVDTVLFLRPTESATIFLQQLGRGLRRTSTKAVLTVLDFVGYHRKEFRFDLKLRALTGRTRRGLERDIQHGFPFLPSGCQIVMDEASQAIVLENVKSQVSRRWADLVSELRSYGDHSLATFLHESGVELADVLRRGDRSWTQLRRDAGLPTPPGGDAETRLLKRTRAFAHVDDATRATSYTRLLRDDAAKYDSLTSAEQRMARMLFYSLWYDGGGYSSIADGLEDLRGEPAFRRELGQVLDIAFDQAHHVTLDLTDSLSSIPLKVHARYQREEILAALDFPRNPNSFREGVWYSPDLDLDAFFVTLKKSEAAYSPTTMYRDYPVSPTLFHWESQSTTSLQSKTGQRYVTGESPVLLFVRLEQRDDFGTAPYLFLGPAVHESHDGDRPIAITWRLEHAMPAEFFNAASVAAM</sequence>
<protein>
    <submittedName>
        <fullName evidence="3">Superfamily II DNA or RNA helicase/HKD family nuclease</fullName>
    </submittedName>
</protein>
<dbReference type="InterPro" id="IPR052511">
    <property type="entry name" value="ATP-dep_Helicase"/>
</dbReference>
<dbReference type="InterPro" id="IPR001650">
    <property type="entry name" value="Helicase_C-like"/>
</dbReference>
<keyword evidence="3" id="KW-0378">Hydrolase</keyword>
<dbReference type="CDD" id="cd09203">
    <property type="entry name" value="PLDc_N_DEXD_b1"/>
    <property type="match status" value="1"/>
</dbReference>
<feature type="domain" description="Helicase ATP-binding" evidence="1">
    <location>
        <begin position="320"/>
        <end position="476"/>
    </location>
</feature>
<dbReference type="GO" id="GO:0016887">
    <property type="term" value="F:ATP hydrolysis activity"/>
    <property type="evidence" value="ECO:0007669"/>
    <property type="project" value="TreeGrafter"/>
</dbReference>
<dbReference type="InterPro" id="IPR021835">
    <property type="entry name" value="DUF3427"/>
</dbReference>
<dbReference type="PROSITE" id="PS51192">
    <property type="entry name" value="HELICASE_ATP_BIND_1"/>
    <property type="match status" value="1"/>
</dbReference>
<accession>A0A7W3PAN4</accession>
<proteinExistence type="predicted"/>
<dbReference type="PROSITE" id="PS51194">
    <property type="entry name" value="HELICASE_CTER"/>
    <property type="match status" value="1"/>
</dbReference>
<evidence type="ECO:0000259" key="1">
    <source>
        <dbReference type="PROSITE" id="PS51192"/>
    </source>
</evidence>
<dbReference type="InterPro" id="IPR025202">
    <property type="entry name" value="PLD-like_dom"/>
</dbReference>
<dbReference type="GO" id="GO:0005524">
    <property type="term" value="F:ATP binding"/>
    <property type="evidence" value="ECO:0007669"/>
    <property type="project" value="InterPro"/>
</dbReference>
<dbReference type="Proteomes" id="UP000580910">
    <property type="component" value="Unassembled WGS sequence"/>
</dbReference>
<evidence type="ECO:0000313" key="4">
    <source>
        <dbReference type="Proteomes" id="UP000580910"/>
    </source>
</evidence>
<organism evidence="3 4">
    <name type="scientific">Nocardioides ginsengisegetis</name>
    <dbReference type="NCBI Taxonomy" id="661491"/>
    <lineage>
        <taxon>Bacteria</taxon>
        <taxon>Bacillati</taxon>
        <taxon>Actinomycetota</taxon>
        <taxon>Actinomycetes</taxon>
        <taxon>Propionibacteriales</taxon>
        <taxon>Nocardioidaceae</taxon>
        <taxon>Nocardioides</taxon>
    </lineage>
</organism>
<dbReference type="Gene3D" id="3.30.870.10">
    <property type="entry name" value="Endonuclease Chain A"/>
    <property type="match status" value="1"/>
</dbReference>